<dbReference type="SUPFAM" id="SSF53613">
    <property type="entry name" value="Ribokinase-like"/>
    <property type="match status" value="1"/>
</dbReference>
<evidence type="ECO:0000256" key="2">
    <source>
        <dbReference type="ARBA" id="ARBA00022777"/>
    </source>
</evidence>
<dbReference type="GO" id="GO:0016301">
    <property type="term" value="F:kinase activity"/>
    <property type="evidence" value="ECO:0007669"/>
    <property type="project" value="UniProtKB-KW"/>
</dbReference>
<evidence type="ECO:0000313" key="5">
    <source>
        <dbReference type="Proteomes" id="UP000178427"/>
    </source>
</evidence>
<name>A0A1F6EKP1_9BACT</name>
<keyword evidence="1" id="KW-0808">Transferase</keyword>
<dbReference type="InterPro" id="IPR029056">
    <property type="entry name" value="Ribokinase-like"/>
</dbReference>
<dbReference type="InterPro" id="IPR011611">
    <property type="entry name" value="PfkB_dom"/>
</dbReference>
<comment type="caution">
    <text evidence="4">The sequence shown here is derived from an EMBL/GenBank/DDBJ whole genome shotgun (WGS) entry which is preliminary data.</text>
</comment>
<gene>
    <name evidence="4" type="ORF">A3A40_00195</name>
</gene>
<dbReference type="Gene3D" id="3.40.1190.20">
    <property type="match status" value="1"/>
</dbReference>
<protein>
    <recommendedName>
        <fullName evidence="3">Carbohydrate kinase PfkB domain-containing protein</fullName>
    </recommendedName>
</protein>
<feature type="domain" description="Carbohydrate kinase PfkB" evidence="3">
    <location>
        <begin position="54"/>
        <end position="307"/>
    </location>
</feature>
<dbReference type="PANTHER" id="PTHR10584">
    <property type="entry name" value="SUGAR KINASE"/>
    <property type="match status" value="1"/>
</dbReference>
<dbReference type="EMBL" id="MFMA01000001">
    <property type="protein sequence ID" value="OGG74199.1"/>
    <property type="molecule type" value="Genomic_DNA"/>
</dbReference>
<evidence type="ECO:0000256" key="1">
    <source>
        <dbReference type="ARBA" id="ARBA00022679"/>
    </source>
</evidence>
<reference evidence="4 5" key="1">
    <citation type="journal article" date="2016" name="Nat. Commun.">
        <title>Thousands of microbial genomes shed light on interconnected biogeochemical processes in an aquifer system.</title>
        <authorList>
            <person name="Anantharaman K."/>
            <person name="Brown C.T."/>
            <person name="Hug L.A."/>
            <person name="Sharon I."/>
            <person name="Castelle C.J."/>
            <person name="Probst A.J."/>
            <person name="Thomas B.C."/>
            <person name="Singh A."/>
            <person name="Wilkins M.J."/>
            <person name="Karaoz U."/>
            <person name="Brodie E.L."/>
            <person name="Williams K.H."/>
            <person name="Hubbard S.S."/>
            <person name="Banfield J.F."/>
        </authorList>
    </citation>
    <scope>NUCLEOTIDE SEQUENCE [LARGE SCALE GENOMIC DNA]</scope>
</reference>
<evidence type="ECO:0000259" key="3">
    <source>
        <dbReference type="Pfam" id="PF00294"/>
    </source>
</evidence>
<dbReference type="AlphaFoldDB" id="A0A1F6EKP1"/>
<dbReference type="PANTHER" id="PTHR10584:SF166">
    <property type="entry name" value="RIBOKINASE"/>
    <property type="match status" value="1"/>
</dbReference>
<evidence type="ECO:0000313" key="4">
    <source>
        <dbReference type="EMBL" id="OGG74199.1"/>
    </source>
</evidence>
<organism evidence="4 5">
    <name type="scientific">Candidatus Kaiserbacteria bacterium RIFCSPLOWO2_01_FULL_54_20</name>
    <dbReference type="NCBI Taxonomy" id="1798513"/>
    <lineage>
        <taxon>Bacteria</taxon>
        <taxon>Candidatus Kaiseribacteriota</taxon>
    </lineage>
</organism>
<keyword evidence="2" id="KW-0418">Kinase</keyword>
<dbReference type="GO" id="GO:0005829">
    <property type="term" value="C:cytosol"/>
    <property type="evidence" value="ECO:0007669"/>
    <property type="project" value="TreeGrafter"/>
</dbReference>
<dbReference type="Proteomes" id="UP000178427">
    <property type="component" value="Unassembled WGS sequence"/>
</dbReference>
<sequence length="330" mass="36362">MLDFLAIGDTTIDAFIRLKDAKVHCRINDEDCELCVRFGDKVPYESVEVVPAVGNAAKAAVSVARLGLKSALRAYVGDDENGKTCLDSLEKDGVDTSLVVIDKSNKTNYHYVLSYEAERTILIKHERYPYSFPALKEEPKWIYLSSMSEGEDAKKYHAEIAHYLVEHPSVKFAFQPGTFQMKIPVEEIRDLYKRAEVFFCNKEEAQRILKTDESDIKKLLSAVRALGPATAVITDGRNGAYLMSGSGAWFAPMYPDPAPPSNRTGAGDATASTTVAYMLLGIPPQEALLRGLINAMSVVQKVGAQRGLLSAPEIDGWYAKRPADFKSSPI</sequence>
<accession>A0A1F6EKP1</accession>
<dbReference type="STRING" id="1798513.A3A40_00195"/>
<proteinExistence type="predicted"/>
<dbReference type="Pfam" id="PF00294">
    <property type="entry name" value="PfkB"/>
    <property type="match status" value="1"/>
</dbReference>